<proteinExistence type="predicted"/>
<sequence>MYTHGPHPSSPRRTTACPPRPPRTYAIANGCSVARLTC</sequence>
<dbReference type="AlphaFoldDB" id="A0A0A9AS61"/>
<evidence type="ECO:0000313" key="2">
    <source>
        <dbReference type="EMBL" id="JAD52693.1"/>
    </source>
</evidence>
<reference evidence="2" key="2">
    <citation type="journal article" date="2015" name="Data Brief">
        <title>Shoot transcriptome of the giant reed, Arundo donax.</title>
        <authorList>
            <person name="Barrero R.A."/>
            <person name="Guerrero F.D."/>
            <person name="Moolhuijzen P."/>
            <person name="Goolsby J.A."/>
            <person name="Tidwell J."/>
            <person name="Bellgard S.E."/>
            <person name="Bellgard M.I."/>
        </authorList>
    </citation>
    <scope>NUCLEOTIDE SEQUENCE</scope>
    <source>
        <tissue evidence="2">Shoot tissue taken approximately 20 cm above the soil surface</tissue>
    </source>
</reference>
<reference evidence="2" key="1">
    <citation type="submission" date="2014-09" db="EMBL/GenBank/DDBJ databases">
        <authorList>
            <person name="Magalhaes I.L.F."/>
            <person name="Oliveira U."/>
            <person name="Santos F.R."/>
            <person name="Vidigal T.H.D.A."/>
            <person name="Brescovit A.D."/>
            <person name="Santos A.J."/>
        </authorList>
    </citation>
    <scope>NUCLEOTIDE SEQUENCE</scope>
    <source>
        <tissue evidence="2">Shoot tissue taken approximately 20 cm above the soil surface</tissue>
    </source>
</reference>
<protein>
    <submittedName>
        <fullName evidence="2">Uncharacterized protein</fullName>
    </submittedName>
</protein>
<accession>A0A0A9AS61</accession>
<organism evidence="2">
    <name type="scientific">Arundo donax</name>
    <name type="common">Giant reed</name>
    <name type="synonym">Donax arundinaceus</name>
    <dbReference type="NCBI Taxonomy" id="35708"/>
    <lineage>
        <taxon>Eukaryota</taxon>
        <taxon>Viridiplantae</taxon>
        <taxon>Streptophyta</taxon>
        <taxon>Embryophyta</taxon>
        <taxon>Tracheophyta</taxon>
        <taxon>Spermatophyta</taxon>
        <taxon>Magnoliopsida</taxon>
        <taxon>Liliopsida</taxon>
        <taxon>Poales</taxon>
        <taxon>Poaceae</taxon>
        <taxon>PACMAD clade</taxon>
        <taxon>Arundinoideae</taxon>
        <taxon>Arundineae</taxon>
        <taxon>Arundo</taxon>
    </lineage>
</organism>
<name>A0A0A9AS61_ARUDO</name>
<feature type="region of interest" description="Disordered" evidence="1">
    <location>
        <begin position="1"/>
        <end position="21"/>
    </location>
</feature>
<dbReference type="EMBL" id="GBRH01245202">
    <property type="protein sequence ID" value="JAD52693.1"/>
    <property type="molecule type" value="Transcribed_RNA"/>
</dbReference>
<evidence type="ECO:0000256" key="1">
    <source>
        <dbReference type="SAM" id="MobiDB-lite"/>
    </source>
</evidence>